<dbReference type="InterPro" id="IPR024624">
    <property type="entry name" value="Pyridox_Oxase_Alr4036_FMN-bd"/>
</dbReference>
<accession>A0A6J4N8Y4</accession>
<evidence type="ECO:0000256" key="5">
    <source>
        <dbReference type="SAM" id="MobiDB-lite"/>
    </source>
</evidence>
<protein>
    <recommendedName>
        <fullName evidence="6">Pyridoxamine 5'-phosphate oxidase Alr4036 family FMN-binding domain-containing protein</fullName>
    </recommendedName>
</protein>
<dbReference type="SUPFAM" id="SSF50475">
    <property type="entry name" value="FMN-binding split barrel"/>
    <property type="match status" value="1"/>
</dbReference>
<feature type="domain" description="Pyridoxamine 5'-phosphate oxidase Alr4036 family FMN-binding" evidence="6">
    <location>
        <begin position="25"/>
        <end position="102"/>
    </location>
</feature>
<proteinExistence type="predicted"/>
<dbReference type="AlphaFoldDB" id="A0A6J4N8Y4"/>
<dbReference type="Pfam" id="PF12766">
    <property type="entry name" value="Pyridox_oxase_2"/>
    <property type="match status" value="1"/>
</dbReference>
<dbReference type="PANTHER" id="PTHR10851:SF3">
    <property type="entry name" value="PYRIDOXINE_PYRIDOXAMINE 5'-PHOSPHATE OXIDASE 2"/>
    <property type="match status" value="1"/>
</dbReference>
<keyword evidence="2" id="KW-0285">Flavoprotein</keyword>
<dbReference type="Gene3D" id="2.30.110.10">
    <property type="entry name" value="Electron Transport, Fmn-binding Protein, Chain A"/>
    <property type="match status" value="1"/>
</dbReference>
<sequence length="200" mass="23391">MWEKPVSHGEILKNIWKNLDLGTLQRRHPFHTPVFGTVCDNQPDLRMVVLRRFWRRPPQLAFHSHNGSPKIKHIKANPNVYYLFYHPEEKLQVRIRGKATVHLGDELAEEQWQSTELFSRRCYIGEAPTQPSKKPTSGLPEDLIDREPTREESEIGRANFVVVTSTVEEIDCLEMNVRGHRRSLFTWNEAGELETKWLTP</sequence>
<dbReference type="InterPro" id="IPR012349">
    <property type="entry name" value="Split_barrel_FMN-bd"/>
</dbReference>
<keyword evidence="3" id="KW-0288">FMN</keyword>
<dbReference type="EMBL" id="CADCUR010000030">
    <property type="protein sequence ID" value="CAA9381402.1"/>
    <property type="molecule type" value="Genomic_DNA"/>
</dbReference>
<evidence type="ECO:0000256" key="1">
    <source>
        <dbReference type="ARBA" id="ARBA00001917"/>
    </source>
</evidence>
<evidence type="ECO:0000259" key="6">
    <source>
        <dbReference type="Pfam" id="PF12766"/>
    </source>
</evidence>
<dbReference type="GO" id="GO:0010181">
    <property type="term" value="F:FMN binding"/>
    <property type="evidence" value="ECO:0007669"/>
    <property type="project" value="InterPro"/>
</dbReference>
<feature type="compositionally biased region" description="Basic and acidic residues" evidence="5">
    <location>
        <begin position="143"/>
        <end position="152"/>
    </location>
</feature>
<evidence type="ECO:0000256" key="4">
    <source>
        <dbReference type="ARBA" id="ARBA00023002"/>
    </source>
</evidence>
<evidence type="ECO:0000256" key="2">
    <source>
        <dbReference type="ARBA" id="ARBA00022630"/>
    </source>
</evidence>
<evidence type="ECO:0000313" key="7">
    <source>
        <dbReference type="EMBL" id="CAA9381402.1"/>
    </source>
</evidence>
<name>A0A6J4N8Y4_9BACT</name>
<reference evidence="7" key="1">
    <citation type="submission" date="2020-02" db="EMBL/GenBank/DDBJ databases">
        <authorList>
            <person name="Meier V. D."/>
        </authorList>
    </citation>
    <scope>NUCLEOTIDE SEQUENCE</scope>
    <source>
        <strain evidence="7">AVDCRST_MAG74</strain>
    </source>
</reference>
<dbReference type="GO" id="GO:0004733">
    <property type="term" value="F:pyridoxamine phosphate oxidase activity"/>
    <property type="evidence" value="ECO:0007669"/>
    <property type="project" value="InterPro"/>
</dbReference>
<dbReference type="GO" id="GO:0008615">
    <property type="term" value="P:pyridoxine biosynthetic process"/>
    <property type="evidence" value="ECO:0007669"/>
    <property type="project" value="InterPro"/>
</dbReference>
<gene>
    <name evidence="7" type="ORF">AVDCRST_MAG74-401</name>
</gene>
<feature type="region of interest" description="Disordered" evidence="5">
    <location>
        <begin position="126"/>
        <end position="152"/>
    </location>
</feature>
<evidence type="ECO:0000256" key="3">
    <source>
        <dbReference type="ARBA" id="ARBA00022643"/>
    </source>
</evidence>
<dbReference type="InterPro" id="IPR000659">
    <property type="entry name" value="Pyridox_Oxase"/>
</dbReference>
<keyword evidence="4" id="KW-0560">Oxidoreductase</keyword>
<dbReference type="PANTHER" id="PTHR10851">
    <property type="entry name" value="PYRIDOXINE-5-PHOSPHATE OXIDASE"/>
    <property type="match status" value="1"/>
</dbReference>
<comment type="cofactor">
    <cofactor evidence="1">
        <name>FMN</name>
        <dbReference type="ChEBI" id="CHEBI:58210"/>
    </cofactor>
</comment>
<organism evidence="7">
    <name type="scientific">uncultured Pyrinomonadaceae bacterium</name>
    <dbReference type="NCBI Taxonomy" id="2283094"/>
    <lineage>
        <taxon>Bacteria</taxon>
        <taxon>Pseudomonadati</taxon>
        <taxon>Acidobacteriota</taxon>
        <taxon>Blastocatellia</taxon>
        <taxon>Blastocatellales</taxon>
        <taxon>Pyrinomonadaceae</taxon>
        <taxon>environmental samples</taxon>
    </lineage>
</organism>